<dbReference type="Proteomes" id="UP000319576">
    <property type="component" value="Chromosome"/>
</dbReference>
<feature type="region of interest" description="Disordered" evidence="4">
    <location>
        <begin position="20"/>
        <end position="42"/>
    </location>
</feature>
<evidence type="ECO:0000256" key="3">
    <source>
        <dbReference type="ARBA" id="ARBA00023284"/>
    </source>
</evidence>
<dbReference type="GO" id="GO:0016491">
    <property type="term" value="F:oxidoreductase activity"/>
    <property type="evidence" value="ECO:0007669"/>
    <property type="project" value="InterPro"/>
</dbReference>
<proteinExistence type="predicted"/>
<dbReference type="CDD" id="cd02966">
    <property type="entry name" value="TlpA_like_family"/>
    <property type="match status" value="1"/>
</dbReference>
<keyword evidence="3" id="KW-0676">Redox-active center</keyword>
<dbReference type="OrthoDB" id="261812at2"/>
<organism evidence="7 8">
    <name type="scientific">Urbifossiella limnaea</name>
    <dbReference type="NCBI Taxonomy" id="2528023"/>
    <lineage>
        <taxon>Bacteria</taxon>
        <taxon>Pseudomonadati</taxon>
        <taxon>Planctomycetota</taxon>
        <taxon>Planctomycetia</taxon>
        <taxon>Gemmatales</taxon>
        <taxon>Gemmataceae</taxon>
        <taxon>Urbifossiella</taxon>
    </lineage>
</organism>
<dbReference type="InterPro" id="IPR050553">
    <property type="entry name" value="Thioredoxin_ResA/DsbE_sf"/>
</dbReference>
<comment type="subcellular location">
    <subcellularLocation>
        <location evidence="1">Cell envelope</location>
    </subcellularLocation>
</comment>
<feature type="chain" id="PRO_5021777812" evidence="5">
    <location>
        <begin position="23"/>
        <end position="190"/>
    </location>
</feature>
<evidence type="ECO:0000313" key="7">
    <source>
        <dbReference type="EMBL" id="QDU23011.1"/>
    </source>
</evidence>
<accession>A0A517XZS3</accession>
<feature type="domain" description="Thioredoxin" evidence="6">
    <location>
        <begin position="16"/>
        <end position="189"/>
    </location>
</feature>
<dbReference type="EMBL" id="CP036273">
    <property type="protein sequence ID" value="QDU23011.1"/>
    <property type="molecule type" value="Genomic_DNA"/>
</dbReference>
<evidence type="ECO:0000256" key="4">
    <source>
        <dbReference type="SAM" id="MobiDB-lite"/>
    </source>
</evidence>
<dbReference type="SUPFAM" id="SSF52833">
    <property type="entry name" value="Thioredoxin-like"/>
    <property type="match status" value="1"/>
</dbReference>
<dbReference type="KEGG" id="uli:ETAA1_50010"/>
<gene>
    <name evidence="7" type="primary">resA_2</name>
    <name evidence="7" type="ORF">ETAA1_50010</name>
</gene>
<dbReference type="AlphaFoldDB" id="A0A517XZS3"/>
<keyword evidence="8" id="KW-1185">Reference proteome</keyword>
<dbReference type="PROSITE" id="PS00194">
    <property type="entry name" value="THIOREDOXIN_1"/>
    <property type="match status" value="1"/>
</dbReference>
<dbReference type="RefSeq" id="WP_145243115.1">
    <property type="nucleotide sequence ID" value="NZ_CP036273.1"/>
</dbReference>
<dbReference type="PANTHER" id="PTHR42852">
    <property type="entry name" value="THIOL:DISULFIDE INTERCHANGE PROTEIN DSBE"/>
    <property type="match status" value="1"/>
</dbReference>
<dbReference type="Pfam" id="PF08534">
    <property type="entry name" value="Redoxin"/>
    <property type="match status" value="1"/>
</dbReference>
<evidence type="ECO:0000313" key="8">
    <source>
        <dbReference type="Proteomes" id="UP000319576"/>
    </source>
</evidence>
<feature type="signal peptide" evidence="5">
    <location>
        <begin position="1"/>
        <end position="22"/>
    </location>
</feature>
<feature type="compositionally biased region" description="Low complexity" evidence="4">
    <location>
        <begin position="20"/>
        <end position="32"/>
    </location>
</feature>
<keyword evidence="5" id="KW-0732">Signal</keyword>
<dbReference type="InterPro" id="IPR017937">
    <property type="entry name" value="Thioredoxin_CS"/>
</dbReference>
<protein>
    <submittedName>
        <fullName evidence="7">Thiol-disulfide oxidoreductase ResA</fullName>
    </submittedName>
</protein>
<sequence length="190" mass="20206" precursor="true">MRSAIILAVLAGLAVGCGGSPAPSSGSGTPPTRRFDRGNFAPPPVELNEVSADELVSVVTGQKDKVVVVDFWATWCGPCVKKFPHLVAMHKKHAAAGLVCVSVDMGKLGTHDRAAALEFLTKQGATFPNVTLRNPADDSPAMDKTFGEDTRLLPYLVIFDRGGRRVWDSAANPDATPEQVEAKVAELLKK</sequence>
<name>A0A517XZS3_9BACT</name>
<dbReference type="PROSITE" id="PS51257">
    <property type="entry name" value="PROKAR_LIPOPROTEIN"/>
    <property type="match status" value="1"/>
</dbReference>
<reference evidence="7 8" key="1">
    <citation type="submission" date="2019-02" db="EMBL/GenBank/DDBJ databases">
        <title>Deep-cultivation of Planctomycetes and their phenomic and genomic characterization uncovers novel biology.</title>
        <authorList>
            <person name="Wiegand S."/>
            <person name="Jogler M."/>
            <person name="Boedeker C."/>
            <person name="Pinto D."/>
            <person name="Vollmers J."/>
            <person name="Rivas-Marin E."/>
            <person name="Kohn T."/>
            <person name="Peeters S.H."/>
            <person name="Heuer A."/>
            <person name="Rast P."/>
            <person name="Oberbeckmann S."/>
            <person name="Bunk B."/>
            <person name="Jeske O."/>
            <person name="Meyerdierks A."/>
            <person name="Storesund J.E."/>
            <person name="Kallscheuer N."/>
            <person name="Luecker S."/>
            <person name="Lage O.M."/>
            <person name="Pohl T."/>
            <person name="Merkel B.J."/>
            <person name="Hornburger P."/>
            <person name="Mueller R.-W."/>
            <person name="Bruemmer F."/>
            <person name="Labrenz M."/>
            <person name="Spormann A.M."/>
            <person name="Op den Camp H."/>
            <person name="Overmann J."/>
            <person name="Amann R."/>
            <person name="Jetten M.S.M."/>
            <person name="Mascher T."/>
            <person name="Medema M.H."/>
            <person name="Devos D.P."/>
            <person name="Kaster A.-K."/>
            <person name="Ovreas L."/>
            <person name="Rohde M."/>
            <person name="Galperin M.Y."/>
            <person name="Jogler C."/>
        </authorList>
    </citation>
    <scope>NUCLEOTIDE SEQUENCE [LARGE SCALE GENOMIC DNA]</scope>
    <source>
        <strain evidence="7 8">ETA_A1</strain>
    </source>
</reference>
<evidence type="ECO:0000256" key="1">
    <source>
        <dbReference type="ARBA" id="ARBA00004196"/>
    </source>
</evidence>
<dbReference type="InterPro" id="IPR036249">
    <property type="entry name" value="Thioredoxin-like_sf"/>
</dbReference>
<dbReference type="Gene3D" id="3.40.30.10">
    <property type="entry name" value="Glutaredoxin"/>
    <property type="match status" value="1"/>
</dbReference>
<evidence type="ECO:0000259" key="6">
    <source>
        <dbReference type="PROSITE" id="PS51352"/>
    </source>
</evidence>
<dbReference type="InterPro" id="IPR013740">
    <property type="entry name" value="Redoxin"/>
</dbReference>
<dbReference type="GO" id="GO:0017004">
    <property type="term" value="P:cytochrome complex assembly"/>
    <property type="evidence" value="ECO:0007669"/>
    <property type="project" value="UniProtKB-KW"/>
</dbReference>
<keyword evidence="2" id="KW-0201">Cytochrome c-type biogenesis</keyword>
<dbReference type="PANTHER" id="PTHR42852:SF13">
    <property type="entry name" value="PROTEIN DIPZ"/>
    <property type="match status" value="1"/>
</dbReference>
<dbReference type="PROSITE" id="PS51352">
    <property type="entry name" value="THIOREDOXIN_2"/>
    <property type="match status" value="1"/>
</dbReference>
<dbReference type="InterPro" id="IPR013766">
    <property type="entry name" value="Thioredoxin_domain"/>
</dbReference>
<dbReference type="GO" id="GO:0030313">
    <property type="term" value="C:cell envelope"/>
    <property type="evidence" value="ECO:0007669"/>
    <property type="project" value="UniProtKB-SubCell"/>
</dbReference>
<evidence type="ECO:0000256" key="2">
    <source>
        <dbReference type="ARBA" id="ARBA00022748"/>
    </source>
</evidence>
<evidence type="ECO:0000256" key="5">
    <source>
        <dbReference type="SAM" id="SignalP"/>
    </source>
</evidence>